<dbReference type="AlphaFoldDB" id="A0A1V0RM53"/>
<evidence type="ECO:0000313" key="2">
    <source>
        <dbReference type="EMBL" id="ARE82745.1"/>
    </source>
</evidence>
<name>A0A1V0RM53_9RHOB</name>
<feature type="chain" id="PRO_5010721136" description="Lipid A deacylase LpxR family protein" evidence="1">
    <location>
        <begin position="27"/>
        <end position="313"/>
    </location>
</feature>
<accession>A0A1V0RM53</accession>
<dbReference type="Proteomes" id="UP000192273">
    <property type="component" value="Chromosome"/>
</dbReference>
<keyword evidence="3" id="KW-1185">Reference proteome</keyword>
<gene>
    <name evidence="2" type="ORF">ROSMUCSMR3_01251</name>
</gene>
<evidence type="ECO:0000256" key="1">
    <source>
        <dbReference type="SAM" id="SignalP"/>
    </source>
</evidence>
<proteinExistence type="predicted"/>
<evidence type="ECO:0000313" key="3">
    <source>
        <dbReference type="Proteomes" id="UP000192273"/>
    </source>
</evidence>
<dbReference type="OrthoDB" id="7721289at2"/>
<protein>
    <recommendedName>
        <fullName evidence="4">Lipid A deacylase LpxR family protein</fullName>
    </recommendedName>
</protein>
<sequence>MTRIFTIALGVSLSAILSLTALTTSAAAQSEGRQRLGYGLLFTNDVLGDTDDRWRTGSITSSRVWGPTWQGQAPSGIGQLLEFRFHGEVIAPENLSRPAALDRPYVGALGFGLHTHFQKAQVDYALGADLIVTGPQTQLDDFQDFLHGFLGGRDVGNRVRRNQIDDGIRPSGVFEASREFELGFARLRPFAEARLGVEDLIRAGADITFGDIGRGELLVRDAVTGHRYRVVRTEQAGTAFLLGADIAYVDDSDYLPARSGVTLTEDRTRVRAGIHWENHNGASLFYGMTWLSEEFDEQREGQFLGAVQFRLRF</sequence>
<evidence type="ECO:0008006" key="4">
    <source>
        <dbReference type="Google" id="ProtNLM"/>
    </source>
</evidence>
<dbReference type="KEGG" id="rmm:ROSMUCSMR3_01251"/>
<reference evidence="2 3" key="1">
    <citation type="submission" date="2017-03" db="EMBL/GenBank/DDBJ databases">
        <title>Genome Sequence of Roseovarius mucosus strain SMR3 Isolated from a culture of the Diatom Skeletonema marinoi.</title>
        <authorList>
            <person name="Topel M."/>
            <person name="Pinder M."/>
            <person name="Johansson O.N."/>
            <person name="Kourtchenko O."/>
            <person name="Godhe A."/>
            <person name="Clarke A.K."/>
        </authorList>
    </citation>
    <scope>NUCLEOTIDE SEQUENCE [LARGE SCALE GENOMIC DNA]</scope>
    <source>
        <strain evidence="2 3">SMR3</strain>
    </source>
</reference>
<dbReference type="EMBL" id="CP020474">
    <property type="protein sequence ID" value="ARE82745.1"/>
    <property type="molecule type" value="Genomic_DNA"/>
</dbReference>
<organism evidence="2 3">
    <name type="scientific">Roseovarius mucosus</name>
    <dbReference type="NCBI Taxonomy" id="215743"/>
    <lineage>
        <taxon>Bacteria</taxon>
        <taxon>Pseudomonadati</taxon>
        <taxon>Pseudomonadota</taxon>
        <taxon>Alphaproteobacteria</taxon>
        <taxon>Rhodobacterales</taxon>
        <taxon>Roseobacteraceae</taxon>
        <taxon>Roseovarius</taxon>
    </lineage>
</organism>
<feature type="signal peptide" evidence="1">
    <location>
        <begin position="1"/>
        <end position="26"/>
    </location>
</feature>
<dbReference type="RefSeq" id="WP_008280754.1">
    <property type="nucleotide sequence ID" value="NZ_CP020474.1"/>
</dbReference>
<dbReference type="Pfam" id="PF09982">
    <property type="entry name" value="LpxR"/>
    <property type="match status" value="1"/>
</dbReference>
<dbReference type="InterPro" id="IPR018707">
    <property type="entry name" value="LpxR"/>
</dbReference>
<keyword evidence="1" id="KW-0732">Signal</keyword>
<dbReference type="InterPro" id="IPR037107">
    <property type="entry name" value="Put_OMP_sf"/>
</dbReference>
<dbReference type="Gene3D" id="2.40.128.140">
    <property type="entry name" value="Outer membrane protein"/>
    <property type="match status" value="1"/>
</dbReference>